<protein>
    <recommendedName>
        <fullName evidence="1">Integrase core domain-containing protein</fullName>
    </recommendedName>
</protein>
<evidence type="ECO:0000313" key="3">
    <source>
        <dbReference type="Proteomes" id="UP001163046"/>
    </source>
</evidence>
<organism evidence="2 3">
    <name type="scientific">Desmophyllum pertusum</name>
    <dbReference type="NCBI Taxonomy" id="174260"/>
    <lineage>
        <taxon>Eukaryota</taxon>
        <taxon>Metazoa</taxon>
        <taxon>Cnidaria</taxon>
        <taxon>Anthozoa</taxon>
        <taxon>Hexacorallia</taxon>
        <taxon>Scleractinia</taxon>
        <taxon>Caryophylliina</taxon>
        <taxon>Caryophylliidae</taxon>
        <taxon>Desmophyllum</taxon>
    </lineage>
</organism>
<keyword evidence="3" id="KW-1185">Reference proteome</keyword>
<dbReference type="AlphaFoldDB" id="A0A9X0CE17"/>
<reference evidence="2" key="1">
    <citation type="submission" date="2023-01" db="EMBL/GenBank/DDBJ databases">
        <title>Genome assembly of the deep-sea coral Lophelia pertusa.</title>
        <authorList>
            <person name="Herrera S."/>
            <person name="Cordes E."/>
        </authorList>
    </citation>
    <scope>NUCLEOTIDE SEQUENCE</scope>
    <source>
        <strain evidence="2">USNM1676648</strain>
        <tissue evidence="2">Polyp</tissue>
    </source>
</reference>
<dbReference type="Pfam" id="PF24764">
    <property type="entry name" value="rva_4"/>
    <property type="match status" value="1"/>
</dbReference>
<dbReference type="Proteomes" id="UP001163046">
    <property type="component" value="Unassembled WGS sequence"/>
</dbReference>
<dbReference type="PANTHER" id="PTHR46791:SF11">
    <property type="entry name" value="INTEGRASE CATALYTIC DOMAIN-CONTAINING PROTEIN"/>
    <property type="match status" value="1"/>
</dbReference>
<name>A0A9X0CE17_9CNID</name>
<comment type="caution">
    <text evidence="2">The sequence shown here is derived from an EMBL/GenBank/DDBJ whole genome shotgun (WGS) entry which is preliminary data.</text>
</comment>
<evidence type="ECO:0000313" key="2">
    <source>
        <dbReference type="EMBL" id="KAJ7318915.1"/>
    </source>
</evidence>
<dbReference type="PANTHER" id="PTHR46791">
    <property type="entry name" value="EXPRESSED PROTEIN"/>
    <property type="match status" value="1"/>
</dbReference>
<gene>
    <name evidence="2" type="ORF">OS493_036906</name>
</gene>
<accession>A0A9X0CE17</accession>
<feature type="domain" description="Integrase core" evidence="1">
    <location>
        <begin position="1"/>
        <end position="110"/>
    </location>
</feature>
<sequence>MEDRRGPNRGSFLVGSSTHNQRIERLWRDVFRCVAHIFYYTFQAMEESGLLRDRQPPAQVCSSFHLFATHKPEHYQVFASAWNNHPLRTENNWSPKRIWVNGMIDIRNHQLMAVADMMEQEPSFDDLTWYGIDLFIDCLNYLQSHV</sequence>
<evidence type="ECO:0000259" key="1">
    <source>
        <dbReference type="Pfam" id="PF24764"/>
    </source>
</evidence>
<dbReference type="InterPro" id="IPR058913">
    <property type="entry name" value="Integrase_dom_put"/>
</dbReference>
<dbReference type="OrthoDB" id="5985786at2759"/>
<dbReference type="EMBL" id="MU827842">
    <property type="protein sequence ID" value="KAJ7318915.1"/>
    <property type="molecule type" value="Genomic_DNA"/>
</dbReference>
<proteinExistence type="predicted"/>